<accession>A0A8S1LDK2</accession>
<dbReference type="AlphaFoldDB" id="A0A8S1LDK2"/>
<dbReference type="Proteomes" id="UP000692954">
    <property type="component" value="Unassembled WGS sequence"/>
</dbReference>
<name>A0A8S1LDK2_9CILI</name>
<keyword evidence="3" id="KW-1185">Reference proteome</keyword>
<proteinExistence type="predicted"/>
<sequence length="336" mass="40225">MNQYEQIRPIVFQKAPEVKQIRSNSLAIRSSPFKQQFDQPLDFQVNSTSNQNNPHFKERNNQKKLQVSESCSSNNKENQFSAKKISFLVDETSFLKQRIKQLENQNTNYMTENKKLAHVLDQQIQLNQSLQEQQKSKDQIIKKLEDVQKMNKNQLQNNTEIKQINDQLVIQKKVINDLEDQLQIIIKEKQKLSEENDKYQFQDQQMKINLEKYRSRCSILESKVKQIQDESKCSELQRKIKKQNDQIEQLQKENYDIKQQLNLNKNFTQIQPEDILSSQNIEKFKENILELECENKYLQQVIEIDQQKMNNLEEKLNLLKKENQRLTEIVKNRHKQ</sequence>
<evidence type="ECO:0000313" key="3">
    <source>
        <dbReference type="Proteomes" id="UP000692954"/>
    </source>
</evidence>
<gene>
    <name evidence="2" type="ORF">PSON_ATCC_30995.1.T0150066</name>
</gene>
<protein>
    <submittedName>
        <fullName evidence="2">Uncharacterized protein</fullName>
    </submittedName>
</protein>
<organism evidence="2 3">
    <name type="scientific">Paramecium sonneborni</name>
    <dbReference type="NCBI Taxonomy" id="65129"/>
    <lineage>
        <taxon>Eukaryota</taxon>
        <taxon>Sar</taxon>
        <taxon>Alveolata</taxon>
        <taxon>Ciliophora</taxon>
        <taxon>Intramacronucleata</taxon>
        <taxon>Oligohymenophorea</taxon>
        <taxon>Peniculida</taxon>
        <taxon>Parameciidae</taxon>
        <taxon>Paramecium</taxon>
    </lineage>
</organism>
<keyword evidence="1" id="KW-0175">Coiled coil</keyword>
<comment type="caution">
    <text evidence="2">The sequence shown here is derived from an EMBL/GenBank/DDBJ whole genome shotgun (WGS) entry which is preliminary data.</text>
</comment>
<reference evidence="2" key="1">
    <citation type="submission" date="2021-01" db="EMBL/GenBank/DDBJ databases">
        <authorList>
            <consortium name="Genoscope - CEA"/>
            <person name="William W."/>
        </authorList>
    </citation>
    <scope>NUCLEOTIDE SEQUENCE</scope>
</reference>
<feature type="coiled-coil region" evidence="1">
    <location>
        <begin position="85"/>
        <end position="332"/>
    </location>
</feature>
<dbReference type="OrthoDB" id="305726at2759"/>
<evidence type="ECO:0000313" key="2">
    <source>
        <dbReference type="EMBL" id="CAD8060974.1"/>
    </source>
</evidence>
<evidence type="ECO:0000256" key="1">
    <source>
        <dbReference type="SAM" id="Coils"/>
    </source>
</evidence>
<dbReference type="EMBL" id="CAJJDN010000015">
    <property type="protein sequence ID" value="CAD8060974.1"/>
    <property type="molecule type" value="Genomic_DNA"/>
</dbReference>